<dbReference type="SMART" id="SM00892">
    <property type="entry name" value="Endonuclease_NS"/>
    <property type="match status" value="1"/>
</dbReference>
<organism evidence="5 6">
    <name type="scientific">Xanthocytophaga flava</name>
    <dbReference type="NCBI Taxonomy" id="3048013"/>
    <lineage>
        <taxon>Bacteria</taxon>
        <taxon>Pseudomonadati</taxon>
        <taxon>Bacteroidota</taxon>
        <taxon>Cytophagia</taxon>
        <taxon>Cytophagales</taxon>
        <taxon>Rhodocytophagaceae</taxon>
        <taxon>Xanthocytophaga</taxon>
    </lineage>
</organism>
<feature type="active site" description="Proton acceptor" evidence="1">
    <location>
        <position position="456"/>
    </location>
</feature>
<proteinExistence type="predicted"/>
<dbReference type="PANTHER" id="PTHR13966">
    <property type="entry name" value="ENDONUCLEASE RELATED"/>
    <property type="match status" value="1"/>
</dbReference>
<feature type="binding site" evidence="2">
    <location>
        <position position="492"/>
    </location>
    <ligand>
        <name>Mg(2+)</name>
        <dbReference type="ChEBI" id="CHEBI:18420"/>
        <note>catalytic</note>
    </ligand>
</feature>
<dbReference type="Pfam" id="PF13365">
    <property type="entry name" value="Trypsin_2"/>
    <property type="match status" value="1"/>
</dbReference>
<dbReference type="SUPFAM" id="SSF50494">
    <property type="entry name" value="Trypsin-like serine proteases"/>
    <property type="match status" value="1"/>
</dbReference>
<dbReference type="InterPro" id="IPR009003">
    <property type="entry name" value="Peptidase_S1_PA"/>
</dbReference>
<dbReference type="SMART" id="SM00477">
    <property type="entry name" value="NUC"/>
    <property type="match status" value="1"/>
</dbReference>
<name>A0AAE3QYE3_9BACT</name>
<dbReference type="Pfam" id="PF01223">
    <property type="entry name" value="Endonuclease_NS"/>
    <property type="match status" value="1"/>
</dbReference>
<dbReference type="GO" id="GO:0003676">
    <property type="term" value="F:nucleic acid binding"/>
    <property type="evidence" value="ECO:0007669"/>
    <property type="project" value="InterPro"/>
</dbReference>
<dbReference type="Gene3D" id="3.40.570.10">
    <property type="entry name" value="Extracellular Endonuclease, subunit A"/>
    <property type="match status" value="1"/>
</dbReference>
<dbReference type="AlphaFoldDB" id="A0AAE3QYE3"/>
<keyword evidence="5" id="KW-0255">Endonuclease</keyword>
<dbReference type="EMBL" id="JASJOS010000020">
    <property type="protein sequence ID" value="MDJ1485516.1"/>
    <property type="molecule type" value="Genomic_DNA"/>
</dbReference>
<comment type="caution">
    <text evidence="5">The sequence shown here is derived from an EMBL/GenBank/DDBJ whole genome shotgun (WGS) entry which is preliminary data.</text>
</comment>
<dbReference type="GO" id="GO:0016787">
    <property type="term" value="F:hydrolase activity"/>
    <property type="evidence" value="ECO:0007669"/>
    <property type="project" value="InterPro"/>
</dbReference>
<feature type="domain" description="DNA/RNA non-specific endonuclease/pyrophosphatase/phosphodiesterase" evidence="4">
    <location>
        <begin position="393"/>
        <end position="600"/>
    </location>
</feature>
<dbReference type="InterPro" id="IPR001604">
    <property type="entry name" value="Endo_G_ENPP1-like_dom"/>
</dbReference>
<gene>
    <name evidence="5" type="ORF">QNI16_33810</name>
</gene>
<dbReference type="Gene3D" id="2.40.10.10">
    <property type="entry name" value="Trypsin-like serine proteases"/>
    <property type="match status" value="2"/>
</dbReference>
<dbReference type="PANTHER" id="PTHR13966:SF5">
    <property type="entry name" value="ENDONUCLEASE G, MITOCHONDRIAL"/>
    <property type="match status" value="1"/>
</dbReference>
<dbReference type="InterPro" id="IPR044925">
    <property type="entry name" value="His-Me_finger_sf"/>
</dbReference>
<dbReference type="RefSeq" id="WP_313988180.1">
    <property type="nucleotide sequence ID" value="NZ_JASJOS010000020.1"/>
</dbReference>
<accession>A0AAE3QYE3</accession>
<evidence type="ECO:0000256" key="1">
    <source>
        <dbReference type="PIRSR" id="PIRSR640255-1"/>
    </source>
</evidence>
<dbReference type="GO" id="GO:0004519">
    <property type="term" value="F:endonuclease activity"/>
    <property type="evidence" value="ECO:0007669"/>
    <property type="project" value="UniProtKB-KW"/>
</dbReference>
<reference evidence="5" key="1">
    <citation type="submission" date="2023-05" db="EMBL/GenBank/DDBJ databases">
        <authorList>
            <person name="Zhang X."/>
        </authorList>
    </citation>
    <scope>NUCLEOTIDE SEQUENCE</scope>
    <source>
        <strain evidence="5">YF14B1</strain>
    </source>
</reference>
<evidence type="ECO:0000313" key="5">
    <source>
        <dbReference type="EMBL" id="MDJ1485516.1"/>
    </source>
</evidence>
<evidence type="ECO:0000259" key="4">
    <source>
        <dbReference type="SMART" id="SM00892"/>
    </source>
</evidence>
<dbReference type="InterPro" id="IPR040255">
    <property type="entry name" value="Non-specific_endonuclease"/>
</dbReference>
<dbReference type="InterPro" id="IPR020821">
    <property type="entry name" value="ENPP1-3/EXOG-like_nuc-like"/>
</dbReference>
<keyword evidence="2" id="KW-0479">Metal-binding</keyword>
<dbReference type="InterPro" id="IPR043504">
    <property type="entry name" value="Peptidase_S1_PA_chymotrypsin"/>
</dbReference>
<sequence length="621" mass="70451">MNPIRRILNADKALSEEVHELIESGKNLPIAIRNNINQNAMEKAMVGPAPELPRAEAMILLHVRPALLIKKNKVILPDSVELKNRIRPFIKKIEHVIPSVGRIEFLKAGKKYGGTGWLITEDTIVTNRHVASLVAMKKGKSFVFRKNPLGDTMEALIDFKEEYWGDNVAVPEFEVELEKIVYMTEDNTTQPDIAFFKIKKHNKLPEPIVISTRKIIEKQFVSVIGYPAYDPNSIISTMAAKEVFNNIYEVKRCSPGEILENVSDSWYFYHDCTTLGGNSGSVVVDNETGSAIGLHFMGEVEKENYAVKGEEILKHLRKVSPKFVTGDLRLASEIESEQEDVFTESAPEEYNDRAGYLPDFLGKKYSVPLPQVTRDKDNVLTFEFNGETQSELKYHHFTVVMNRERRQCFYSACNIDGLLSKRGVKRTGWKYDSRIPKEFQIKNECYGNPPKFSRGHMTRKEDPIWGDLTLARAAGGDSFHVTNATPQMQSFNAPVWLALEDYALENARQDAMKISVFTGPIFTEQDPVKYSVKIPVDFFKIIVFIHDTTRKLCATGYTVSQKDHLSNQEFVFGEFETYQVSIKSIERRTGLHFGNLSSVDPIKGLEAFGAPLAKVEEIRFV</sequence>
<feature type="domain" description="ENPP1-3/EXOG-like endonuclease/phosphodiesterase" evidence="3">
    <location>
        <begin position="394"/>
        <end position="600"/>
    </location>
</feature>
<dbReference type="Proteomes" id="UP001241110">
    <property type="component" value="Unassembled WGS sequence"/>
</dbReference>
<keyword evidence="5" id="KW-0378">Hydrolase</keyword>
<dbReference type="InterPro" id="IPR044929">
    <property type="entry name" value="DNA/RNA_non-sp_Endonuclease_sf"/>
</dbReference>
<dbReference type="SUPFAM" id="SSF54060">
    <property type="entry name" value="His-Me finger endonucleases"/>
    <property type="match status" value="1"/>
</dbReference>
<keyword evidence="5" id="KW-0540">Nuclease</keyword>
<evidence type="ECO:0000256" key="2">
    <source>
        <dbReference type="PIRSR" id="PIRSR640255-2"/>
    </source>
</evidence>
<protein>
    <submittedName>
        <fullName evidence="5">DNA/RNA non-specific endonuclease</fullName>
    </submittedName>
</protein>
<evidence type="ECO:0000259" key="3">
    <source>
        <dbReference type="SMART" id="SM00477"/>
    </source>
</evidence>
<dbReference type="CDD" id="cd00091">
    <property type="entry name" value="NUC"/>
    <property type="match status" value="1"/>
</dbReference>
<dbReference type="GO" id="GO:0046872">
    <property type="term" value="F:metal ion binding"/>
    <property type="evidence" value="ECO:0007669"/>
    <property type="project" value="UniProtKB-KW"/>
</dbReference>
<evidence type="ECO:0000313" key="6">
    <source>
        <dbReference type="Proteomes" id="UP001241110"/>
    </source>
</evidence>